<evidence type="ECO:0000256" key="2">
    <source>
        <dbReference type="ARBA" id="ARBA00022257"/>
    </source>
</evidence>
<dbReference type="GO" id="GO:0061575">
    <property type="term" value="F:cyclin-dependent protein serine/threonine kinase activator activity"/>
    <property type="evidence" value="ECO:0007669"/>
    <property type="project" value="InterPro"/>
</dbReference>
<dbReference type="PANTHER" id="PTHR12683:SF13">
    <property type="entry name" value="CDK-ACTIVATING KINASE ASSEMBLY FACTOR MAT1"/>
    <property type="match status" value="1"/>
</dbReference>
<feature type="compositionally biased region" description="Low complexity" evidence="11">
    <location>
        <begin position="344"/>
        <end position="354"/>
    </location>
</feature>
<dbReference type="PANTHER" id="PTHR12683">
    <property type="entry name" value="CDK-ACTIVATING KINASE ASSEMBLY FACTOR MAT1"/>
    <property type="match status" value="1"/>
</dbReference>
<dbReference type="EMBL" id="PUHQ01000102">
    <property type="protein sequence ID" value="KAG0656158.1"/>
    <property type="molecule type" value="Genomic_DNA"/>
</dbReference>
<evidence type="ECO:0000256" key="4">
    <source>
        <dbReference type="ARBA" id="ARBA00022771"/>
    </source>
</evidence>
<dbReference type="InterPro" id="IPR015877">
    <property type="entry name" value="MAT1_centre"/>
</dbReference>
<dbReference type="InterPro" id="IPR013083">
    <property type="entry name" value="Znf_RING/FYVE/PHD"/>
</dbReference>
<feature type="region of interest" description="Disordered" evidence="11">
    <location>
        <begin position="265"/>
        <end position="284"/>
    </location>
</feature>
<dbReference type="InterPro" id="IPR004575">
    <property type="entry name" value="MAT1/Tfb3"/>
</dbReference>
<dbReference type="Pfam" id="PF17121">
    <property type="entry name" value="zf-C3HC4_5"/>
    <property type="match status" value="1"/>
</dbReference>
<dbReference type="GO" id="GO:0006289">
    <property type="term" value="P:nucleotide-excision repair"/>
    <property type="evidence" value="ECO:0007669"/>
    <property type="project" value="InterPro"/>
</dbReference>
<feature type="coiled-coil region" evidence="10">
    <location>
        <begin position="170"/>
        <end position="197"/>
    </location>
</feature>
<keyword evidence="5" id="KW-0862">Zinc</keyword>
<organism evidence="13 14">
    <name type="scientific">Rhodotorula mucilaginosa</name>
    <name type="common">Yeast</name>
    <name type="synonym">Rhodotorula rubra</name>
    <dbReference type="NCBI Taxonomy" id="5537"/>
    <lineage>
        <taxon>Eukaryota</taxon>
        <taxon>Fungi</taxon>
        <taxon>Dikarya</taxon>
        <taxon>Basidiomycota</taxon>
        <taxon>Pucciniomycotina</taxon>
        <taxon>Microbotryomycetes</taxon>
        <taxon>Sporidiobolales</taxon>
        <taxon>Sporidiobolaceae</taxon>
        <taxon>Rhodotorula</taxon>
    </lineage>
</organism>
<evidence type="ECO:0000256" key="7">
    <source>
        <dbReference type="ARBA" id="ARBA00029873"/>
    </source>
</evidence>
<feature type="compositionally biased region" description="Basic and acidic residues" evidence="11">
    <location>
        <begin position="229"/>
        <end position="247"/>
    </location>
</feature>
<reference evidence="13 14" key="1">
    <citation type="submission" date="2020-11" db="EMBL/GenBank/DDBJ databases">
        <title>Kefir isolates.</title>
        <authorList>
            <person name="Marcisauskas S."/>
            <person name="Kim Y."/>
            <person name="Blasche S."/>
        </authorList>
    </citation>
    <scope>NUCLEOTIDE SEQUENCE [LARGE SCALE GENOMIC DNA]</scope>
    <source>
        <strain evidence="13 14">KR</strain>
    </source>
</reference>
<gene>
    <name evidence="13" type="primary">TFB3</name>
    <name evidence="13" type="ORF">C6P46_000397</name>
</gene>
<dbReference type="Gene3D" id="3.30.40.10">
    <property type="entry name" value="Zinc/RING finger domain, C3HC4 (zinc finger)"/>
    <property type="match status" value="1"/>
</dbReference>
<dbReference type="OrthoDB" id="5963at2759"/>
<feature type="region of interest" description="Disordered" evidence="11">
    <location>
        <begin position="424"/>
        <end position="449"/>
    </location>
</feature>
<keyword evidence="10" id="KW-0175">Coiled coil</keyword>
<keyword evidence="14" id="KW-1185">Reference proteome</keyword>
<comment type="caution">
    <text evidence="13">The sequence shown here is derived from an EMBL/GenBank/DDBJ whole genome shotgun (WGS) entry which is preliminary data.</text>
</comment>
<dbReference type="NCBIfam" id="TIGR00570">
    <property type="entry name" value="cdk7"/>
    <property type="match status" value="1"/>
</dbReference>
<feature type="compositionally biased region" description="Low complexity" evidence="11">
    <location>
        <begin position="315"/>
        <end position="326"/>
    </location>
</feature>
<evidence type="ECO:0000256" key="6">
    <source>
        <dbReference type="ARBA" id="ARBA00023242"/>
    </source>
</evidence>
<dbReference type="GO" id="GO:0006357">
    <property type="term" value="P:regulation of transcription by RNA polymerase II"/>
    <property type="evidence" value="ECO:0007669"/>
    <property type="project" value="TreeGrafter"/>
</dbReference>
<name>A0A9P7B3F4_RHOMI</name>
<dbReference type="PROSITE" id="PS00518">
    <property type="entry name" value="ZF_RING_1"/>
    <property type="match status" value="1"/>
</dbReference>
<evidence type="ECO:0000256" key="8">
    <source>
        <dbReference type="ARBA" id="ARBA00033277"/>
    </source>
</evidence>
<evidence type="ECO:0000256" key="10">
    <source>
        <dbReference type="SAM" id="Coils"/>
    </source>
</evidence>
<protein>
    <recommendedName>
        <fullName evidence="2">RNA polymerase II transcription factor B subunit 3</fullName>
    </recommendedName>
    <alternativeName>
        <fullName evidence="8">RNA polymerase II transcription factor B 38 kDa subunit</fullName>
    </alternativeName>
    <alternativeName>
        <fullName evidence="7">RNA polymerase II transcription factor B p38 subunit</fullName>
    </alternativeName>
</protein>
<feature type="compositionally biased region" description="Gly residues" evidence="11">
    <location>
        <begin position="303"/>
        <end position="313"/>
    </location>
</feature>
<feature type="compositionally biased region" description="Polar residues" evidence="11">
    <location>
        <begin position="13"/>
        <end position="25"/>
    </location>
</feature>
<dbReference type="GO" id="GO:0008270">
    <property type="term" value="F:zinc ion binding"/>
    <property type="evidence" value="ECO:0007669"/>
    <property type="project" value="UniProtKB-KW"/>
</dbReference>
<feature type="region of interest" description="Disordered" evidence="11">
    <location>
        <begin position="1"/>
        <end position="54"/>
    </location>
</feature>
<evidence type="ECO:0000313" key="13">
    <source>
        <dbReference type="EMBL" id="KAG0656158.1"/>
    </source>
</evidence>
<sequence>MSAPKPRFFLGNSRRNAPNQQQHRASPSTSSSSKPSQPPPPRADLPLIDPSGDRRIQEYSSDADQCPVCKNDRYLNPKLRLMVSKCYHKMCESCLDRLFSLGPEPCPVCGQTIRKNQFQPQIFENLDVQKEIAIRKRTAKVFNKQPDDFATLEQYNDYLEEYEAITFSLINSIGNDLAETERKIRAYEAENRNSIDENEQRLAREKELVEARERGELEWRQLEKKRYLDEEERKDRERQEERKRVLEQLENGKLSPSAIMAASASRLRASDASSSSSTTAATTTTDTPKLKFLANLARPSLGGKDGTGSGGAGMDLDPLDAADYAPGGVLDPLSDYPHPIPTTSSSSSSMGSSSYPGRYDTHSSLYLPLSSGTYIANLGSLVSERERERNDPVVRAGGFKAEEVFEKAIREAVMGLWERPKGWWRGGSDSTGDGQAEAAPAPMQVDVGA</sequence>
<dbReference type="AlphaFoldDB" id="A0A9P7B3F4"/>
<comment type="subcellular location">
    <subcellularLocation>
        <location evidence="1">Nucleus</location>
    </subcellularLocation>
</comment>
<dbReference type="InterPro" id="IPR001841">
    <property type="entry name" value="Znf_RING"/>
</dbReference>
<dbReference type="Proteomes" id="UP000777482">
    <property type="component" value="Unassembled WGS sequence"/>
</dbReference>
<dbReference type="PROSITE" id="PS50089">
    <property type="entry name" value="ZF_RING_2"/>
    <property type="match status" value="1"/>
</dbReference>
<feature type="compositionally biased region" description="Low complexity" evidence="11">
    <location>
        <begin position="26"/>
        <end position="35"/>
    </location>
</feature>
<accession>A0A9P7B3F4</accession>
<proteinExistence type="predicted"/>
<dbReference type="InterPro" id="IPR017907">
    <property type="entry name" value="Znf_RING_CS"/>
</dbReference>
<dbReference type="GO" id="GO:0070985">
    <property type="term" value="C:transcription factor TFIIK complex"/>
    <property type="evidence" value="ECO:0007669"/>
    <property type="project" value="UniProtKB-ARBA"/>
</dbReference>
<dbReference type="SUPFAM" id="SSF57850">
    <property type="entry name" value="RING/U-box"/>
    <property type="match status" value="1"/>
</dbReference>
<evidence type="ECO:0000256" key="11">
    <source>
        <dbReference type="SAM" id="MobiDB-lite"/>
    </source>
</evidence>
<feature type="region of interest" description="Disordered" evidence="11">
    <location>
        <begin position="229"/>
        <end position="249"/>
    </location>
</feature>
<evidence type="ECO:0000259" key="12">
    <source>
        <dbReference type="PROSITE" id="PS50089"/>
    </source>
</evidence>
<dbReference type="Pfam" id="PF06391">
    <property type="entry name" value="MAT1"/>
    <property type="match status" value="1"/>
</dbReference>
<evidence type="ECO:0000256" key="9">
    <source>
        <dbReference type="PROSITE-ProRule" id="PRU00175"/>
    </source>
</evidence>
<keyword evidence="4 9" id="KW-0863">Zinc-finger</keyword>
<evidence type="ECO:0000256" key="3">
    <source>
        <dbReference type="ARBA" id="ARBA00022723"/>
    </source>
</evidence>
<feature type="domain" description="RING-type" evidence="12">
    <location>
        <begin position="66"/>
        <end position="109"/>
    </location>
</feature>
<feature type="region of interest" description="Disordered" evidence="11">
    <location>
        <begin position="297"/>
        <end position="355"/>
    </location>
</feature>
<keyword evidence="6" id="KW-0539">Nucleus</keyword>
<keyword evidence="3" id="KW-0479">Metal-binding</keyword>
<evidence type="ECO:0000313" key="14">
    <source>
        <dbReference type="Proteomes" id="UP000777482"/>
    </source>
</evidence>
<evidence type="ECO:0000256" key="1">
    <source>
        <dbReference type="ARBA" id="ARBA00004123"/>
    </source>
</evidence>
<dbReference type="FunFam" id="3.30.40.10:FF:000037">
    <property type="entry name" value="Cdk-activating kinase assembly factor MAT1, centre"/>
    <property type="match status" value="1"/>
</dbReference>
<dbReference type="SMART" id="SM00184">
    <property type="entry name" value="RING"/>
    <property type="match status" value="1"/>
</dbReference>
<evidence type="ECO:0000256" key="5">
    <source>
        <dbReference type="ARBA" id="ARBA00022833"/>
    </source>
</evidence>